<dbReference type="Pfam" id="PF13466">
    <property type="entry name" value="STAS_2"/>
    <property type="match status" value="1"/>
</dbReference>
<evidence type="ECO:0000313" key="2">
    <source>
        <dbReference type="EMBL" id="KEP70045.1"/>
    </source>
</evidence>
<dbReference type="AlphaFoldDB" id="A0A074TIQ1"/>
<gene>
    <name evidence="2" type="ORF">DL1_19885</name>
</gene>
<dbReference type="Gene3D" id="3.30.750.24">
    <property type="entry name" value="STAS domain"/>
    <property type="match status" value="1"/>
</dbReference>
<dbReference type="STRING" id="1185766.SAMN05216224_106195"/>
<proteinExistence type="predicted"/>
<accession>A0A074TIQ1</accession>
<dbReference type="RefSeq" id="WP_038064997.1">
    <property type="nucleotide sequence ID" value="NZ_FOVB01000006.1"/>
</dbReference>
<name>A0A074TIQ1_9RHOB</name>
<dbReference type="eggNOG" id="ENOG5030Z9T">
    <property type="taxonomic scope" value="Bacteria"/>
</dbReference>
<dbReference type="PROSITE" id="PS50801">
    <property type="entry name" value="STAS"/>
    <property type="match status" value="1"/>
</dbReference>
<sequence>MSALPLPAKIDLSTVGQLADDIRARSGADLVLDAGEVSVLGGLGLQILAAAAQSWRSSGHSLTIHPRSDAFDTALVHLGTTLETLQTSEAA</sequence>
<organism evidence="2 3">
    <name type="scientific">Thioclava dalianensis</name>
    <dbReference type="NCBI Taxonomy" id="1185766"/>
    <lineage>
        <taxon>Bacteria</taxon>
        <taxon>Pseudomonadati</taxon>
        <taxon>Pseudomonadota</taxon>
        <taxon>Alphaproteobacteria</taxon>
        <taxon>Rhodobacterales</taxon>
        <taxon>Paracoccaceae</taxon>
        <taxon>Thioclava</taxon>
    </lineage>
</organism>
<feature type="domain" description="STAS" evidence="1">
    <location>
        <begin position="1"/>
        <end position="64"/>
    </location>
</feature>
<dbReference type="InterPro" id="IPR002645">
    <property type="entry name" value="STAS_dom"/>
</dbReference>
<comment type="caution">
    <text evidence="2">The sequence shown here is derived from an EMBL/GenBank/DDBJ whole genome shotgun (WGS) entry which is preliminary data.</text>
</comment>
<dbReference type="InterPro" id="IPR036513">
    <property type="entry name" value="STAS_dom_sf"/>
</dbReference>
<dbReference type="SUPFAM" id="SSF52091">
    <property type="entry name" value="SpoIIaa-like"/>
    <property type="match status" value="1"/>
</dbReference>
<dbReference type="Proteomes" id="UP000027725">
    <property type="component" value="Unassembled WGS sequence"/>
</dbReference>
<reference evidence="2 3" key="1">
    <citation type="submission" date="2014-03" db="EMBL/GenBank/DDBJ databases">
        <title>The draft genome sequence of Thioclava dalianensis DLFJ1-1.</title>
        <authorList>
            <person name="Lai Q."/>
            <person name="Shao Z."/>
        </authorList>
    </citation>
    <scope>NUCLEOTIDE SEQUENCE [LARGE SCALE GENOMIC DNA]</scope>
    <source>
        <strain evidence="2 3">DLFJ1-1</strain>
    </source>
</reference>
<protein>
    <recommendedName>
        <fullName evidence="1">STAS domain-containing protein</fullName>
    </recommendedName>
</protein>
<evidence type="ECO:0000313" key="3">
    <source>
        <dbReference type="Proteomes" id="UP000027725"/>
    </source>
</evidence>
<dbReference type="EMBL" id="JHEH01000008">
    <property type="protein sequence ID" value="KEP70045.1"/>
    <property type="molecule type" value="Genomic_DNA"/>
</dbReference>
<dbReference type="InterPro" id="IPR058548">
    <property type="entry name" value="MlaB-like_STAS"/>
</dbReference>
<evidence type="ECO:0000259" key="1">
    <source>
        <dbReference type="PROSITE" id="PS50801"/>
    </source>
</evidence>
<keyword evidence="3" id="KW-1185">Reference proteome</keyword>